<reference evidence="2 3" key="1">
    <citation type="journal article" date="2019" name="Commun. Biol.">
        <title>The bagworm genome reveals a unique fibroin gene that provides high tensile strength.</title>
        <authorList>
            <person name="Kono N."/>
            <person name="Nakamura H."/>
            <person name="Ohtoshi R."/>
            <person name="Tomita M."/>
            <person name="Numata K."/>
            <person name="Arakawa K."/>
        </authorList>
    </citation>
    <scope>NUCLEOTIDE SEQUENCE [LARGE SCALE GENOMIC DNA]</scope>
</reference>
<accession>A0A4C1URP3</accession>
<evidence type="ECO:0000256" key="1">
    <source>
        <dbReference type="SAM" id="MobiDB-lite"/>
    </source>
</evidence>
<protein>
    <submittedName>
        <fullName evidence="2">Uncharacterized protein</fullName>
    </submittedName>
</protein>
<dbReference type="Proteomes" id="UP000299102">
    <property type="component" value="Unassembled WGS sequence"/>
</dbReference>
<evidence type="ECO:0000313" key="2">
    <source>
        <dbReference type="EMBL" id="GBP29125.1"/>
    </source>
</evidence>
<proteinExistence type="predicted"/>
<organism evidence="2 3">
    <name type="scientific">Eumeta variegata</name>
    <name type="common">Bagworm moth</name>
    <name type="synonym">Eumeta japonica</name>
    <dbReference type="NCBI Taxonomy" id="151549"/>
    <lineage>
        <taxon>Eukaryota</taxon>
        <taxon>Metazoa</taxon>
        <taxon>Ecdysozoa</taxon>
        <taxon>Arthropoda</taxon>
        <taxon>Hexapoda</taxon>
        <taxon>Insecta</taxon>
        <taxon>Pterygota</taxon>
        <taxon>Neoptera</taxon>
        <taxon>Endopterygota</taxon>
        <taxon>Lepidoptera</taxon>
        <taxon>Glossata</taxon>
        <taxon>Ditrysia</taxon>
        <taxon>Tineoidea</taxon>
        <taxon>Psychidae</taxon>
        <taxon>Oiketicinae</taxon>
        <taxon>Eumeta</taxon>
    </lineage>
</organism>
<comment type="caution">
    <text evidence="2">The sequence shown here is derived from an EMBL/GenBank/DDBJ whole genome shotgun (WGS) entry which is preliminary data.</text>
</comment>
<keyword evidence="3" id="KW-1185">Reference proteome</keyword>
<evidence type="ECO:0000313" key="3">
    <source>
        <dbReference type="Proteomes" id="UP000299102"/>
    </source>
</evidence>
<feature type="compositionally biased region" description="Basic and acidic residues" evidence="1">
    <location>
        <begin position="36"/>
        <end position="55"/>
    </location>
</feature>
<name>A0A4C1URP3_EUMVA</name>
<sequence>MPSKTGYVDISIGSLHVEGPPFREAPRFRHSAAKINDGRERSTGEHDGPRSDKSIYNRNARMQRPLARDSTVRIRQGSAIRIAADTDSKPARAADIVGDAALRRRTRARVVSVKV</sequence>
<dbReference type="EMBL" id="BGZK01000216">
    <property type="protein sequence ID" value="GBP29125.1"/>
    <property type="molecule type" value="Genomic_DNA"/>
</dbReference>
<dbReference type="AlphaFoldDB" id="A0A4C1URP3"/>
<feature type="region of interest" description="Disordered" evidence="1">
    <location>
        <begin position="16"/>
        <end position="72"/>
    </location>
</feature>
<gene>
    <name evidence="2" type="ORF">EVAR_17662_1</name>
</gene>